<organism evidence="1">
    <name type="scientific">Tetraselmis sp. GSL018</name>
    <dbReference type="NCBI Taxonomy" id="582737"/>
    <lineage>
        <taxon>Eukaryota</taxon>
        <taxon>Viridiplantae</taxon>
        <taxon>Chlorophyta</taxon>
        <taxon>core chlorophytes</taxon>
        <taxon>Chlorodendrophyceae</taxon>
        <taxon>Chlorodendrales</taxon>
        <taxon>Chlorodendraceae</taxon>
        <taxon>Tetraselmis</taxon>
    </lineage>
</organism>
<sequence>MYFKRTYSVQKCSTYCPVKCPWLRDICPQGYLQRPERYPSAEEWQYVMVSNPEWPFRAEDSSVVTGFSSCFSLGENVRTAVLSLKASARRKTISAKQISGLYRVFQIYAASLGLMTREVVSHVEASERLAQTVFSIGASPDHGSEDKSVLDILGPLSEALWSMHLRFLYELGSYVKAPEELSEPVAAELLNKFSAGKTMATRFATISIVDYLFNLRKHVTKKDFWQLARRKIKLEQLRGFPKYRGMRLQILASLLSSIPPEDRARRMKVVAPLPLPLHWFVFRLICPVVHARGFLRPLRQATEGSMVEQYVVEVPYQRAMHRDAWTCDEVALVRRSTT</sequence>
<evidence type="ECO:0000313" key="1">
    <source>
        <dbReference type="EMBL" id="JAC64750.1"/>
    </source>
</evidence>
<accession>A0A061R235</accession>
<protein>
    <submittedName>
        <fullName evidence="1">Uncharacterized protein</fullName>
    </submittedName>
</protein>
<reference evidence="1" key="1">
    <citation type="submission" date="2014-05" db="EMBL/GenBank/DDBJ databases">
        <title>The transcriptome of the halophilic microalga Tetraselmis sp. GSL018 isolated from the Great Salt Lake, Utah.</title>
        <authorList>
            <person name="Jinkerson R.E."/>
            <person name="D'Adamo S."/>
            <person name="Posewitz M.C."/>
        </authorList>
    </citation>
    <scope>NUCLEOTIDE SEQUENCE</scope>
    <source>
        <strain evidence="1">GSL018</strain>
    </source>
</reference>
<gene>
    <name evidence="1" type="ORF">TSPGSL018_17620</name>
</gene>
<dbReference type="EMBL" id="GBEZ01022054">
    <property type="protein sequence ID" value="JAC64750.1"/>
    <property type="molecule type" value="Transcribed_RNA"/>
</dbReference>
<proteinExistence type="predicted"/>
<name>A0A061R235_9CHLO</name>
<dbReference type="AlphaFoldDB" id="A0A061R235"/>